<dbReference type="EMBL" id="QKRB01000010">
    <property type="protein sequence ID" value="PZD97560.1"/>
    <property type="molecule type" value="Genomic_DNA"/>
</dbReference>
<comment type="similarity">
    <text evidence="1 4">Belongs to the glycosyl hydrolase 3 family.</text>
</comment>
<reference evidence="6 7" key="1">
    <citation type="submission" date="2018-06" db="EMBL/GenBank/DDBJ databases">
        <title>Paenibacillus imtechensis sp. nov.</title>
        <authorList>
            <person name="Pinnaka A.K."/>
            <person name="Singh H."/>
            <person name="Kaur M."/>
        </authorList>
    </citation>
    <scope>NUCLEOTIDE SEQUENCE [LARGE SCALE GENOMIC DNA]</scope>
    <source>
        <strain evidence="6 7">SMB1</strain>
    </source>
</reference>
<dbReference type="GO" id="GO:0005975">
    <property type="term" value="P:carbohydrate metabolic process"/>
    <property type="evidence" value="ECO:0007669"/>
    <property type="project" value="InterPro"/>
</dbReference>
<protein>
    <submittedName>
        <fullName evidence="6">Glycosyl hydrolase</fullName>
    </submittedName>
</protein>
<keyword evidence="7" id="KW-1185">Reference proteome</keyword>
<organism evidence="6 7">
    <name type="scientific">Paenibacillus sambharensis</name>
    <dbReference type="NCBI Taxonomy" id="1803190"/>
    <lineage>
        <taxon>Bacteria</taxon>
        <taxon>Bacillati</taxon>
        <taxon>Bacillota</taxon>
        <taxon>Bacilli</taxon>
        <taxon>Bacillales</taxon>
        <taxon>Paenibacillaceae</taxon>
        <taxon>Paenibacillus</taxon>
    </lineage>
</organism>
<dbReference type="Pfam" id="PF00933">
    <property type="entry name" value="Glyco_hydro_3"/>
    <property type="match status" value="1"/>
</dbReference>
<dbReference type="InterPro" id="IPR013783">
    <property type="entry name" value="Ig-like_fold"/>
</dbReference>
<dbReference type="SUPFAM" id="SSF51445">
    <property type="entry name" value="(Trans)glycosidases"/>
    <property type="match status" value="1"/>
</dbReference>
<dbReference type="Gene3D" id="3.40.50.1700">
    <property type="entry name" value="Glycoside hydrolase family 3 C-terminal domain"/>
    <property type="match status" value="1"/>
</dbReference>
<dbReference type="Pfam" id="PF14310">
    <property type="entry name" value="Fn3-like"/>
    <property type="match status" value="1"/>
</dbReference>
<proteinExistence type="inferred from homology"/>
<dbReference type="SUPFAM" id="SSF52279">
    <property type="entry name" value="Beta-D-glucan exohydrolase, C-terminal domain"/>
    <property type="match status" value="1"/>
</dbReference>
<dbReference type="GO" id="GO:0008422">
    <property type="term" value="F:beta-glucosidase activity"/>
    <property type="evidence" value="ECO:0007669"/>
    <property type="project" value="UniProtKB-ARBA"/>
</dbReference>
<evidence type="ECO:0000256" key="3">
    <source>
        <dbReference type="ARBA" id="ARBA00023277"/>
    </source>
</evidence>
<dbReference type="FunFam" id="2.60.40.10:FF:000495">
    <property type="entry name" value="Periplasmic beta-glucosidase"/>
    <property type="match status" value="1"/>
</dbReference>
<keyword evidence="4" id="KW-0326">Glycosidase</keyword>
<dbReference type="RefSeq" id="WP_111144921.1">
    <property type="nucleotide sequence ID" value="NZ_QKRB01000010.1"/>
</dbReference>
<comment type="caution">
    <text evidence="6">The sequence shown here is derived from an EMBL/GenBank/DDBJ whole genome shotgun (WGS) entry which is preliminary data.</text>
</comment>
<evidence type="ECO:0000256" key="2">
    <source>
        <dbReference type="ARBA" id="ARBA00022801"/>
    </source>
</evidence>
<evidence type="ECO:0000259" key="5">
    <source>
        <dbReference type="SMART" id="SM01217"/>
    </source>
</evidence>
<accession>A0A2W1LHL6</accession>
<dbReference type="InterPro" id="IPR036881">
    <property type="entry name" value="Glyco_hydro_3_C_sf"/>
</dbReference>
<dbReference type="AlphaFoldDB" id="A0A2W1LHL6"/>
<dbReference type="Proteomes" id="UP000249522">
    <property type="component" value="Unassembled WGS sequence"/>
</dbReference>
<gene>
    <name evidence="6" type="ORF">DNH61_01430</name>
</gene>
<sequence length="759" mass="83111">MNKRIQELIAEMTLEEKAGLCSGKNFWELKGVERLGIPSIMVTDGPHGLRKQEQGADHLGLFNSVPATCFPTAAGLASTWDRELIRSVGEALGEECQAEGVSVLLGPGANIKRSPLCGRNFEYFSEDPYLSSELAASHIQGVQSQGVGTSLKHFAANNQEHRRMSVDAVIDERTLREIYLASFETAVKEGRPWTVMSAYNKVNGTYASENEWLLTNILRDEWGFDGFVVSDWGAVDERVSALRAGLELEMPSSSGLGDHKIIEAVKDGSLSEEVLDRAVERLLTIILRADGSKKPNAEYDKEQHHRLARRAAGESMVLLKNEDGILPLGKNSRLAVIGQLAMQPRFQGGGSSHINPTKLDIPFEEISKLMADSGSVTYAQGYKLEQNVTDTALRDEAVAAAAAAETAVLFVGLPDRFESEGYDREHLQMPDNHGELIEAVAAVQPNLVVVLSNGAPIEMPWIGSAKAVLEGYLGGQAFGGAAADVLLGDVNPSGKLAETFPVKLQHNPAQLNFPGEGDRVEYKEGIFVGYRFYDAQGIEPLFPFGYGLSYTEFAYSGLMVSRSEMTDQDTVEVTVTVKNVGAVAGKEVVQLYVRDEKSTAIRPDKELKGFAKVELQPGEQKQVSFTLGKRAFAYYNTELQDWHVETGGFQILIGKSSREIVLQEQLHVSSTAAVRKVVTRNTPAGDLLEDPRLAPIFRDVMAKANEGSPFASMTEGDEGYEMFKAMMRFMPLRGLVAFNPEKFTEEMLNGLLTKLNSVE</sequence>
<dbReference type="OrthoDB" id="9805821at2"/>
<dbReference type="PANTHER" id="PTHR42715">
    <property type="entry name" value="BETA-GLUCOSIDASE"/>
    <property type="match status" value="1"/>
</dbReference>
<evidence type="ECO:0000313" key="7">
    <source>
        <dbReference type="Proteomes" id="UP000249522"/>
    </source>
</evidence>
<dbReference type="InterPro" id="IPR050288">
    <property type="entry name" value="Cellulose_deg_GH3"/>
</dbReference>
<dbReference type="InterPro" id="IPR002772">
    <property type="entry name" value="Glyco_hydro_3_C"/>
</dbReference>
<dbReference type="InterPro" id="IPR026891">
    <property type="entry name" value="Fn3-like"/>
</dbReference>
<dbReference type="Gene3D" id="3.20.20.300">
    <property type="entry name" value="Glycoside hydrolase, family 3, N-terminal domain"/>
    <property type="match status" value="1"/>
</dbReference>
<dbReference type="SMART" id="SM01217">
    <property type="entry name" value="Fn3_like"/>
    <property type="match status" value="1"/>
</dbReference>
<dbReference type="Pfam" id="PF01915">
    <property type="entry name" value="Glyco_hydro_3_C"/>
    <property type="match status" value="1"/>
</dbReference>
<evidence type="ECO:0000313" key="6">
    <source>
        <dbReference type="EMBL" id="PZD97560.1"/>
    </source>
</evidence>
<dbReference type="InterPro" id="IPR019800">
    <property type="entry name" value="Glyco_hydro_3_AS"/>
</dbReference>
<feature type="domain" description="Fibronectin type III-like" evidence="5">
    <location>
        <begin position="587"/>
        <end position="657"/>
    </location>
</feature>
<dbReference type="PRINTS" id="PR00133">
    <property type="entry name" value="GLHYDRLASE3"/>
</dbReference>
<dbReference type="PANTHER" id="PTHR42715:SF10">
    <property type="entry name" value="BETA-GLUCOSIDASE"/>
    <property type="match status" value="1"/>
</dbReference>
<dbReference type="InterPro" id="IPR036962">
    <property type="entry name" value="Glyco_hydro_3_N_sf"/>
</dbReference>
<dbReference type="PROSITE" id="PS00775">
    <property type="entry name" value="GLYCOSYL_HYDROL_F3"/>
    <property type="match status" value="1"/>
</dbReference>
<name>A0A2W1LHL6_9BACL</name>
<dbReference type="InterPro" id="IPR001764">
    <property type="entry name" value="Glyco_hydro_3_N"/>
</dbReference>
<evidence type="ECO:0000256" key="4">
    <source>
        <dbReference type="RuleBase" id="RU361161"/>
    </source>
</evidence>
<dbReference type="Gene3D" id="2.60.40.10">
    <property type="entry name" value="Immunoglobulins"/>
    <property type="match status" value="1"/>
</dbReference>
<dbReference type="InterPro" id="IPR017853">
    <property type="entry name" value="GH"/>
</dbReference>
<keyword evidence="3" id="KW-0119">Carbohydrate metabolism</keyword>
<keyword evidence="2 4" id="KW-0378">Hydrolase</keyword>
<evidence type="ECO:0000256" key="1">
    <source>
        <dbReference type="ARBA" id="ARBA00005336"/>
    </source>
</evidence>